<comment type="caution">
    <text evidence="6">The sequence shown here is derived from an EMBL/GenBank/DDBJ whole genome shotgun (WGS) entry which is preliminary data.</text>
</comment>
<dbReference type="Gene3D" id="1.10.10.10">
    <property type="entry name" value="Winged helix-like DNA-binding domain superfamily/Winged helix DNA-binding domain"/>
    <property type="match status" value="1"/>
</dbReference>
<evidence type="ECO:0000256" key="4">
    <source>
        <dbReference type="ARBA" id="ARBA00023163"/>
    </source>
</evidence>
<dbReference type="PROSITE" id="PS50931">
    <property type="entry name" value="HTH_LYSR"/>
    <property type="match status" value="1"/>
</dbReference>
<dbReference type="PANTHER" id="PTHR30346:SF9">
    <property type="entry name" value="LYSR FAMILY TRANSCRIPTIONAL REGULATOR"/>
    <property type="match status" value="1"/>
</dbReference>
<dbReference type="EMBL" id="JACOPO010000008">
    <property type="protein sequence ID" value="MBC5723346.1"/>
    <property type="molecule type" value="Genomic_DNA"/>
</dbReference>
<dbReference type="InterPro" id="IPR036390">
    <property type="entry name" value="WH_DNA-bd_sf"/>
</dbReference>
<evidence type="ECO:0000256" key="1">
    <source>
        <dbReference type="ARBA" id="ARBA00009437"/>
    </source>
</evidence>
<dbReference type="InterPro" id="IPR000847">
    <property type="entry name" value="LysR_HTH_N"/>
</dbReference>
<dbReference type="FunFam" id="1.10.10.10:FF:000001">
    <property type="entry name" value="LysR family transcriptional regulator"/>
    <property type="match status" value="1"/>
</dbReference>
<evidence type="ECO:0000256" key="3">
    <source>
        <dbReference type="ARBA" id="ARBA00023125"/>
    </source>
</evidence>
<dbReference type="SUPFAM" id="SSF46785">
    <property type="entry name" value="Winged helix' DNA-binding domain"/>
    <property type="match status" value="1"/>
</dbReference>
<dbReference type="CDD" id="cd05466">
    <property type="entry name" value="PBP2_LTTR_substrate"/>
    <property type="match status" value="1"/>
</dbReference>
<dbReference type="GO" id="GO:0032993">
    <property type="term" value="C:protein-DNA complex"/>
    <property type="evidence" value="ECO:0007669"/>
    <property type="project" value="TreeGrafter"/>
</dbReference>
<evidence type="ECO:0000313" key="6">
    <source>
        <dbReference type="EMBL" id="MBC5723346.1"/>
    </source>
</evidence>
<dbReference type="AlphaFoldDB" id="A0A8J6J0Y5"/>
<dbReference type="InterPro" id="IPR036388">
    <property type="entry name" value="WH-like_DNA-bd_sf"/>
</dbReference>
<evidence type="ECO:0000259" key="5">
    <source>
        <dbReference type="PROSITE" id="PS50931"/>
    </source>
</evidence>
<evidence type="ECO:0000313" key="7">
    <source>
        <dbReference type="Proteomes" id="UP000628736"/>
    </source>
</evidence>
<dbReference type="Pfam" id="PF03466">
    <property type="entry name" value="LysR_substrate"/>
    <property type="match status" value="2"/>
</dbReference>
<keyword evidence="2" id="KW-0805">Transcription regulation</keyword>
<proteinExistence type="inferred from homology"/>
<dbReference type="Pfam" id="PF00126">
    <property type="entry name" value="HTH_1"/>
    <property type="match status" value="1"/>
</dbReference>
<comment type="similarity">
    <text evidence="1">Belongs to the LysR transcriptional regulatory family.</text>
</comment>
<feature type="domain" description="HTH lysR-type" evidence="5">
    <location>
        <begin position="1"/>
        <end position="57"/>
    </location>
</feature>
<dbReference type="SUPFAM" id="SSF53850">
    <property type="entry name" value="Periplasmic binding protein-like II"/>
    <property type="match status" value="1"/>
</dbReference>
<evidence type="ECO:0000256" key="2">
    <source>
        <dbReference type="ARBA" id="ARBA00023015"/>
    </source>
</evidence>
<dbReference type="GO" id="GO:0003677">
    <property type="term" value="F:DNA binding"/>
    <property type="evidence" value="ECO:0007669"/>
    <property type="project" value="UniProtKB-KW"/>
</dbReference>
<dbReference type="GO" id="GO:0003700">
    <property type="term" value="F:DNA-binding transcription factor activity"/>
    <property type="evidence" value="ECO:0007669"/>
    <property type="project" value="InterPro"/>
</dbReference>
<sequence>MLRDREYVYAVYQERSFSRAAQRLFISQPALSSKVKKVEERVGAPLFDRSTNPIRLTPAGKCYVEAVEQVMGIEDELRSRLAQLADQREGAITIGASAYFCSYVLSELAMEFQRRYPGYVVSLLEGNTSDLTKCLQSGVIDFMLDIYPLDTNLFQGQLWGQEELILAVPAGLEINQEMAEWRLTFEQVRSGSGMGVDSHRAPLSAFAKEGFLLLKKGSDTYRRVLKLCRNAGFTPKVNMYLDQMLTAYHVAENGHGLTFVRPRVLDHVKPTDQLYFYEIDDENVMRTLYLYYRRESSLPAIYTDFLDFMDKNRQEE</sequence>
<dbReference type="PANTHER" id="PTHR30346">
    <property type="entry name" value="TRANSCRIPTIONAL DUAL REGULATOR HCAR-RELATED"/>
    <property type="match status" value="1"/>
</dbReference>
<keyword evidence="3" id="KW-0238">DNA-binding</keyword>
<name>A0A8J6J0Y5_9FIRM</name>
<gene>
    <name evidence="6" type="ORF">H8S11_11055</name>
</gene>
<dbReference type="PRINTS" id="PR00039">
    <property type="entry name" value="HTHLYSR"/>
</dbReference>
<dbReference type="Proteomes" id="UP000628736">
    <property type="component" value="Unassembled WGS sequence"/>
</dbReference>
<dbReference type="InterPro" id="IPR005119">
    <property type="entry name" value="LysR_subst-bd"/>
</dbReference>
<keyword evidence="4" id="KW-0804">Transcription</keyword>
<reference evidence="6" key="1">
    <citation type="submission" date="2020-08" db="EMBL/GenBank/DDBJ databases">
        <title>Genome public.</title>
        <authorList>
            <person name="Liu C."/>
            <person name="Sun Q."/>
        </authorList>
    </citation>
    <scope>NUCLEOTIDE SEQUENCE</scope>
    <source>
        <strain evidence="6">NSJ-23</strain>
    </source>
</reference>
<organism evidence="6 7">
    <name type="scientific">Flintibacter hominis</name>
    <dbReference type="NCBI Taxonomy" id="2763048"/>
    <lineage>
        <taxon>Bacteria</taxon>
        <taxon>Bacillati</taxon>
        <taxon>Bacillota</taxon>
        <taxon>Clostridia</taxon>
        <taxon>Eubacteriales</taxon>
        <taxon>Flintibacter</taxon>
    </lineage>
</organism>
<accession>A0A8J6J0Y5</accession>
<protein>
    <submittedName>
        <fullName evidence="6">LysR family transcriptional regulator</fullName>
    </submittedName>
</protein>
<keyword evidence="7" id="KW-1185">Reference proteome</keyword>
<dbReference type="Gene3D" id="3.40.190.290">
    <property type="match status" value="1"/>
</dbReference>
<dbReference type="RefSeq" id="WP_186853177.1">
    <property type="nucleotide sequence ID" value="NZ_JACOPO010000008.1"/>
</dbReference>